<name>A0ABT6ZRY6_9ACTN</name>
<evidence type="ECO:0000313" key="6">
    <source>
        <dbReference type="EMBL" id="MDJ1131815.1"/>
    </source>
</evidence>
<dbReference type="Pfam" id="PF13185">
    <property type="entry name" value="GAF_2"/>
    <property type="match status" value="1"/>
</dbReference>
<evidence type="ECO:0000256" key="1">
    <source>
        <dbReference type="ARBA" id="ARBA00022679"/>
    </source>
</evidence>
<dbReference type="InterPro" id="IPR012074">
    <property type="entry name" value="GAF_ANTAR"/>
</dbReference>
<dbReference type="SMART" id="SM01012">
    <property type="entry name" value="ANTAR"/>
    <property type="match status" value="1"/>
</dbReference>
<dbReference type="Proteomes" id="UP001214441">
    <property type="component" value="Unassembled WGS sequence"/>
</dbReference>
<dbReference type="PROSITE" id="PS50921">
    <property type="entry name" value="ANTAR"/>
    <property type="match status" value="1"/>
</dbReference>
<keyword evidence="2" id="KW-0418">Kinase</keyword>
<reference evidence="6 7" key="1">
    <citation type="submission" date="2023-05" db="EMBL/GenBank/DDBJ databases">
        <title>Streptantibioticus silvisoli sp. nov., acidotolerant actinomycetes 1 from pine litter.</title>
        <authorList>
            <person name="Swiecimska M."/>
            <person name="Golinska P."/>
            <person name="Sangal V."/>
            <person name="Wachnowicz B."/>
            <person name="Goodfellow M."/>
        </authorList>
    </citation>
    <scope>NUCLEOTIDE SEQUENCE [LARGE SCALE GENOMIC DNA]</scope>
    <source>
        <strain evidence="6 7">DSM 42109</strain>
    </source>
</reference>
<dbReference type="Gene3D" id="1.10.10.10">
    <property type="entry name" value="Winged helix-like DNA-binding domain superfamily/Winged helix DNA-binding domain"/>
    <property type="match status" value="1"/>
</dbReference>
<dbReference type="RefSeq" id="WP_274044467.1">
    <property type="nucleotide sequence ID" value="NZ_JANCPR020000006.1"/>
</dbReference>
<evidence type="ECO:0000256" key="3">
    <source>
        <dbReference type="ARBA" id="ARBA00023015"/>
    </source>
</evidence>
<keyword evidence="1" id="KW-0808">Transferase</keyword>
<dbReference type="SUPFAM" id="SSF52172">
    <property type="entry name" value="CheY-like"/>
    <property type="match status" value="1"/>
</dbReference>
<keyword evidence="4" id="KW-0804">Transcription</keyword>
<protein>
    <submittedName>
        <fullName evidence="6">GAF and ANTAR domain-containing protein</fullName>
    </submittedName>
</protein>
<dbReference type="InterPro" id="IPR011006">
    <property type="entry name" value="CheY-like_superfamily"/>
</dbReference>
<keyword evidence="7" id="KW-1185">Reference proteome</keyword>
<dbReference type="PIRSF" id="PIRSF036625">
    <property type="entry name" value="GAF_ANTAR"/>
    <property type="match status" value="1"/>
</dbReference>
<dbReference type="InterPro" id="IPR029016">
    <property type="entry name" value="GAF-like_dom_sf"/>
</dbReference>
<dbReference type="EMBL" id="JANCPR020000006">
    <property type="protein sequence ID" value="MDJ1131815.1"/>
    <property type="molecule type" value="Genomic_DNA"/>
</dbReference>
<dbReference type="Gene3D" id="3.30.450.40">
    <property type="match status" value="1"/>
</dbReference>
<dbReference type="InterPro" id="IPR005561">
    <property type="entry name" value="ANTAR"/>
</dbReference>
<dbReference type="InterPro" id="IPR036388">
    <property type="entry name" value="WH-like_DNA-bd_sf"/>
</dbReference>
<feature type="domain" description="ANTAR" evidence="5">
    <location>
        <begin position="169"/>
        <end position="230"/>
    </location>
</feature>
<comment type="caution">
    <text evidence="6">The sequence shown here is derived from an EMBL/GenBank/DDBJ whole genome shotgun (WGS) entry which is preliminary data.</text>
</comment>
<organism evidence="6 7">
    <name type="scientific">Streptomyces iconiensis</name>
    <dbReference type="NCBI Taxonomy" id="1384038"/>
    <lineage>
        <taxon>Bacteria</taxon>
        <taxon>Bacillati</taxon>
        <taxon>Actinomycetota</taxon>
        <taxon>Actinomycetes</taxon>
        <taxon>Kitasatosporales</taxon>
        <taxon>Streptomycetaceae</taxon>
        <taxon>Streptomyces</taxon>
    </lineage>
</organism>
<gene>
    <name evidence="6" type="ORF">NMN56_007560</name>
</gene>
<dbReference type="SUPFAM" id="SSF55781">
    <property type="entry name" value="GAF domain-like"/>
    <property type="match status" value="1"/>
</dbReference>
<evidence type="ECO:0000259" key="5">
    <source>
        <dbReference type="PROSITE" id="PS50921"/>
    </source>
</evidence>
<accession>A0ABT6ZRY6</accession>
<dbReference type="Pfam" id="PF03861">
    <property type="entry name" value="ANTAR"/>
    <property type="match status" value="1"/>
</dbReference>
<sequence length="241" mass="26456">MAREESVLEAMVEAIDTLTEDFDVIDFLHRLSGRCAELLDVTEVGIVIADQYGVLRTIAASSERTRLLELFALQHEQGPCVDCYRSGAARMDIDLTSPEATASFGNFAERAREAGFVTAHALPMRLRNQTVGAMALFHTRASSLAPADARVAQALADVATIAILQQRTLTQTSQEKAQLQHALNSRIAIEQAKGVLAERWNINLDEAFDVLRSYARPRHVRITEVAQQVVAGSLSARDLRA</sequence>
<evidence type="ECO:0000256" key="4">
    <source>
        <dbReference type="ARBA" id="ARBA00023163"/>
    </source>
</evidence>
<keyword evidence="3" id="KW-0805">Transcription regulation</keyword>
<proteinExistence type="predicted"/>
<dbReference type="InterPro" id="IPR003018">
    <property type="entry name" value="GAF"/>
</dbReference>
<dbReference type="SMART" id="SM00065">
    <property type="entry name" value="GAF"/>
    <property type="match status" value="1"/>
</dbReference>
<evidence type="ECO:0000256" key="2">
    <source>
        <dbReference type="ARBA" id="ARBA00022777"/>
    </source>
</evidence>
<evidence type="ECO:0000313" key="7">
    <source>
        <dbReference type="Proteomes" id="UP001214441"/>
    </source>
</evidence>